<dbReference type="Proteomes" id="UP001162992">
    <property type="component" value="Chromosome 4"/>
</dbReference>
<protein>
    <submittedName>
        <fullName evidence="1">Uncharacterized protein</fullName>
    </submittedName>
</protein>
<comment type="caution">
    <text evidence="1">The sequence shown here is derived from an EMBL/GenBank/DDBJ whole genome shotgun (WGS) entry which is preliminary data.</text>
</comment>
<keyword evidence="2" id="KW-1185">Reference proteome</keyword>
<gene>
    <name evidence="1" type="ORF">O6H91_04G009200</name>
</gene>
<sequence>MSTKKYKNNHDLQTLWRQGNLGFIYSPKRKRFKMLFPWVHLIHQNKIQKMLLLCGWTWREKASSLACNSSSSSSIIIWVLPLHKLSTTGCYPTPPLHSIPSKLPVLMLAWP</sequence>
<evidence type="ECO:0000313" key="2">
    <source>
        <dbReference type="Proteomes" id="UP001162992"/>
    </source>
</evidence>
<name>A0ACC2DU62_DIPCM</name>
<organism evidence="1 2">
    <name type="scientific">Diphasiastrum complanatum</name>
    <name type="common">Issler's clubmoss</name>
    <name type="synonym">Lycopodium complanatum</name>
    <dbReference type="NCBI Taxonomy" id="34168"/>
    <lineage>
        <taxon>Eukaryota</taxon>
        <taxon>Viridiplantae</taxon>
        <taxon>Streptophyta</taxon>
        <taxon>Embryophyta</taxon>
        <taxon>Tracheophyta</taxon>
        <taxon>Lycopodiopsida</taxon>
        <taxon>Lycopodiales</taxon>
        <taxon>Lycopodiaceae</taxon>
        <taxon>Lycopodioideae</taxon>
        <taxon>Diphasiastrum</taxon>
    </lineage>
</organism>
<dbReference type="EMBL" id="CM055095">
    <property type="protein sequence ID" value="KAJ7557772.1"/>
    <property type="molecule type" value="Genomic_DNA"/>
</dbReference>
<accession>A0ACC2DU62</accession>
<reference evidence="2" key="1">
    <citation type="journal article" date="2024" name="Proc. Natl. Acad. Sci. U.S.A.">
        <title>Extraordinary preservation of gene collinearity over three hundred million years revealed in homosporous lycophytes.</title>
        <authorList>
            <person name="Li C."/>
            <person name="Wickell D."/>
            <person name="Kuo L.Y."/>
            <person name="Chen X."/>
            <person name="Nie B."/>
            <person name="Liao X."/>
            <person name="Peng D."/>
            <person name="Ji J."/>
            <person name="Jenkins J."/>
            <person name="Williams M."/>
            <person name="Shu S."/>
            <person name="Plott C."/>
            <person name="Barry K."/>
            <person name="Rajasekar S."/>
            <person name="Grimwood J."/>
            <person name="Han X."/>
            <person name="Sun S."/>
            <person name="Hou Z."/>
            <person name="He W."/>
            <person name="Dai G."/>
            <person name="Sun C."/>
            <person name="Schmutz J."/>
            <person name="Leebens-Mack J.H."/>
            <person name="Li F.W."/>
            <person name="Wang L."/>
        </authorList>
    </citation>
    <scope>NUCLEOTIDE SEQUENCE [LARGE SCALE GENOMIC DNA]</scope>
    <source>
        <strain evidence="2">cv. PW_Plant_1</strain>
    </source>
</reference>
<proteinExistence type="predicted"/>
<evidence type="ECO:0000313" key="1">
    <source>
        <dbReference type="EMBL" id="KAJ7557772.1"/>
    </source>
</evidence>